<evidence type="ECO:0000313" key="2">
    <source>
        <dbReference type="EMBL" id="RNA25767.1"/>
    </source>
</evidence>
<accession>A0A3M7RQZ6</accession>
<protein>
    <submittedName>
        <fullName evidence="2">Uncharacterized protein</fullName>
    </submittedName>
</protein>
<comment type="caution">
    <text evidence="2">The sequence shown here is derived from an EMBL/GenBank/DDBJ whole genome shotgun (WGS) entry which is preliminary data.</text>
</comment>
<dbReference type="Proteomes" id="UP000276133">
    <property type="component" value="Unassembled WGS sequence"/>
</dbReference>
<evidence type="ECO:0000313" key="3">
    <source>
        <dbReference type="Proteomes" id="UP000276133"/>
    </source>
</evidence>
<keyword evidence="1" id="KW-0472">Membrane</keyword>
<reference evidence="2 3" key="1">
    <citation type="journal article" date="2018" name="Sci. Rep.">
        <title>Genomic signatures of local adaptation to the degree of environmental predictability in rotifers.</title>
        <authorList>
            <person name="Franch-Gras L."/>
            <person name="Hahn C."/>
            <person name="Garcia-Roger E.M."/>
            <person name="Carmona M.J."/>
            <person name="Serra M."/>
            <person name="Gomez A."/>
        </authorList>
    </citation>
    <scope>NUCLEOTIDE SEQUENCE [LARGE SCALE GENOMIC DNA]</scope>
    <source>
        <strain evidence="2">HYR1</strain>
    </source>
</reference>
<evidence type="ECO:0000256" key="1">
    <source>
        <dbReference type="SAM" id="Phobius"/>
    </source>
</evidence>
<keyword evidence="1" id="KW-0812">Transmembrane</keyword>
<proteinExistence type="predicted"/>
<feature type="transmembrane region" description="Helical" evidence="1">
    <location>
        <begin position="48"/>
        <end position="65"/>
    </location>
</feature>
<name>A0A3M7RQZ6_BRAPC</name>
<gene>
    <name evidence="2" type="ORF">BpHYR1_038864</name>
</gene>
<dbReference type="EMBL" id="REGN01002862">
    <property type="protein sequence ID" value="RNA25767.1"/>
    <property type="molecule type" value="Genomic_DNA"/>
</dbReference>
<keyword evidence="1" id="KW-1133">Transmembrane helix</keyword>
<keyword evidence="3" id="KW-1185">Reference proteome</keyword>
<sequence length="92" mass="10998">MALDNPAKFSTGLEINIQNSQKKKKNSIIYRYDKLLSIKNQKTIEKKIYYILNYLIGPAMLPYFVNNFCPYKNQLFQWSEQWDECKFATTRC</sequence>
<organism evidence="2 3">
    <name type="scientific">Brachionus plicatilis</name>
    <name type="common">Marine rotifer</name>
    <name type="synonym">Brachionus muelleri</name>
    <dbReference type="NCBI Taxonomy" id="10195"/>
    <lineage>
        <taxon>Eukaryota</taxon>
        <taxon>Metazoa</taxon>
        <taxon>Spiralia</taxon>
        <taxon>Gnathifera</taxon>
        <taxon>Rotifera</taxon>
        <taxon>Eurotatoria</taxon>
        <taxon>Monogononta</taxon>
        <taxon>Pseudotrocha</taxon>
        <taxon>Ploima</taxon>
        <taxon>Brachionidae</taxon>
        <taxon>Brachionus</taxon>
    </lineage>
</organism>
<dbReference type="AlphaFoldDB" id="A0A3M7RQZ6"/>